<protein>
    <submittedName>
        <fullName evidence="1">Sialic acid-specific 9-O-acetylesterase</fullName>
    </submittedName>
</protein>
<accession>S2DNH6</accession>
<dbReference type="STRING" id="1189612.A33Q_1434"/>
<proteinExistence type="predicted"/>
<dbReference type="PANTHER" id="PTHR22901:SF0">
    <property type="entry name" value="SIALATE O-ACETYLESTERASE"/>
    <property type="match status" value="1"/>
</dbReference>
<name>S2DNH6_INDAL</name>
<comment type="caution">
    <text evidence="1">The sequence shown here is derived from an EMBL/GenBank/DDBJ whole genome shotgun (WGS) entry which is preliminary data.</text>
</comment>
<sequence>MDFDHVGDGLNAKDGRALRHFALAGEDGVFVWANAEIKNNQVIVWHDQISKPKHLRYAWADNPEQANLYNKNGLPAAPFKIDFE</sequence>
<dbReference type="GO" id="GO:0001681">
    <property type="term" value="F:sialate O-acetylesterase activity"/>
    <property type="evidence" value="ECO:0007669"/>
    <property type="project" value="InterPro"/>
</dbReference>
<evidence type="ECO:0000313" key="2">
    <source>
        <dbReference type="Proteomes" id="UP000006073"/>
    </source>
</evidence>
<dbReference type="EMBL" id="ALWO02000023">
    <property type="protein sequence ID" value="EOZ98780.1"/>
    <property type="molecule type" value="Genomic_DNA"/>
</dbReference>
<dbReference type="AlphaFoldDB" id="S2DNH6"/>
<dbReference type="PANTHER" id="PTHR22901">
    <property type="entry name" value="SIALATE O-ACETYLESTERASE"/>
    <property type="match status" value="1"/>
</dbReference>
<gene>
    <name evidence="1" type="ORF">A33Q_1434</name>
</gene>
<dbReference type="Proteomes" id="UP000006073">
    <property type="component" value="Unassembled WGS sequence"/>
</dbReference>
<evidence type="ECO:0000313" key="1">
    <source>
        <dbReference type="EMBL" id="EOZ98780.1"/>
    </source>
</evidence>
<organism evidence="1 2">
    <name type="scientific">Indibacter alkaliphilus (strain CCUG 57479 / KCTC 22604 / LW1)</name>
    <dbReference type="NCBI Taxonomy" id="1189612"/>
    <lineage>
        <taxon>Bacteria</taxon>
        <taxon>Pseudomonadati</taxon>
        <taxon>Bacteroidota</taxon>
        <taxon>Cytophagia</taxon>
        <taxon>Cytophagales</taxon>
        <taxon>Cyclobacteriaceae</taxon>
    </lineage>
</organism>
<dbReference type="GO" id="GO:0005975">
    <property type="term" value="P:carbohydrate metabolic process"/>
    <property type="evidence" value="ECO:0007669"/>
    <property type="project" value="TreeGrafter"/>
</dbReference>
<dbReference type="RefSeq" id="WP_016254801.1">
    <property type="nucleotide sequence ID" value="NZ_ALWO02000023.1"/>
</dbReference>
<dbReference type="eggNOG" id="COG3250">
    <property type="taxonomic scope" value="Bacteria"/>
</dbReference>
<dbReference type="InterPro" id="IPR039329">
    <property type="entry name" value="SIAE"/>
</dbReference>
<keyword evidence="2" id="KW-1185">Reference proteome</keyword>
<reference evidence="1 2" key="1">
    <citation type="journal article" date="2013" name="Genome Announc.">
        <title>Draft Genome Sequence of Indibacter alkaliphilus Strain LW1T, Isolated from Lonar Lake, a Haloalkaline Lake in the Buldana District of Maharashtra, India.</title>
        <authorList>
            <person name="Singh A."/>
            <person name="Kumar Jangir P."/>
            <person name="Sharma R."/>
            <person name="Singh A."/>
            <person name="Kumar Pinnaka A."/>
            <person name="Shivaji S."/>
        </authorList>
    </citation>
    <scope>NUCLEOTIDE SEQUENCE [LARGE SCALE GENOMIC DNA]</scope>
    <source>
        <strain evidence="2">CCUG 57479 / KCTC 22604 / LW1</strain>
    </source>
</reference>